<feature type="signal peptide" evidence="3">
    <location>
        <begin position="1"/>
        <end position="34"/>
    </location>
</feature>
<evidence type="ECO:0000256" key="3">
    <source>
        <dbReference type="SAM" id="SignalP"/>
    </source>
</evidence>
<evidence type="ECO:0000256" key="1">
    <source>
        <dbReference type="ARBA" id="ARBA00022801"/>
    </source>
</evidence>
<dbReference type="PANTHER" id="PTHR42776:SF27">
    <property type="entry name" value="DIPEPTIDYL PEPTIDASE FAMILY MEMBER 6"/>
    <property type="match status" value="1"/>
</dbReference>
<feature type="chain" id="PRO_5041658315" evidence="3">
    <location>
        <begin position="35"/>
        <end position="711"/>
    </location>
</feature>
<evidence type="ECO:0000259" key="4">
    <source>
        <dbReference type="Pfam" id="PF00326"/>
    </source>
</evidence>
<dbReference type="KEGG" id="sgi:SGRAN_3599"/>
<name>A0AA86L5K1_9SPHN</name>
<dbReference type="Proteomes" id="UP000058599">
    <property type="component" value="Chromosome"/>
</dbReference>
<reference evidence="5 6" key="1">
    <citation type="journal article" date="2016" name="BMC Genomics">
        <title>Genomic analysis of the nitrate-respiring Sphingopyxis granuli (formerly Sphingomonas macrogoltabida) strain TFA.</title>
        <authorList>
            <person name="Garcia-Romero I."/>
            <person name="Perez-Pulido A.J."/>
            <person name="Gonzalez-Flores Y.E."/>
            <person name="Reyes-Ramirez F."/>
            <person name="Santero E."/>
            <person name="Floriano B."/>
        </authorList>
    </citation>
    <scope>NUCLEOTIDE SEQUENCE [LARGE SCALE GENOMIC DNA]</scope>
    <source>
        <strain evidence="5 6">TFA</strain>
    </source>
</reference>
<dbReference type="Gene3D" id="2.130.10.10">
    <property type="entry name" value="YVTN repeat-like/Quinoprotein amine dehydrogenase"/>
    <property type="match status" value="1"/>
</dbReference>
<keyword evidence="1" id="KW-0378">Hydrolase</keyword>
<dbReference type="InterPro" id="IPR001375">
    <property type="entry name" value="Peptidase_S9_cat"/>
</dbReference>
<dbReference type="Pfam" id="PF07676">
    <property type="entry name" value="PD40"/>
    <property type="match status" value="6"/>
</dbReference>
<gene>
    <name evidence="5" type="ORF">SGRAN_3599</name>
</gene>
<dbReference type="InterPro" id="IPR015943">
    <property type="entry name" value="WD40/YVTN_repeat-like_dom_sf"/>
</dbReference>
<proteinExistence type="predicted"/>
<organism evidence="5 6">
    <name type="scientific">Sphingopyxis granuli</name>
    <dbReference type="NCBI Taxonomy" id="267128"/>
    <lineage>
        <taxon>Bacteria</taxon>
        <taxon>Pseudomonadati</taxon>
        <taxon>Pseudomonadota</taxon>
        <taxon>Alphaproteobacteria</taxon>
        <taxon>Sphingomonadales</taxon>
        <taxon>Sphingomonadaceae</taxon>
        <taxon>Sphingopyxis</taxon>
    </lineage>
</organism>
<keyword evidence="3" id="KW-0732">Signal</keyword>
<evidence type="ECO:0000313" key="6">
    <source>
        <dbReference type="Proteomes" id="UP000058599"/>
    </source>
</evidence>
<dbReference type="AlphaFoldDB" id="A0AA86L5K1"/>
<evidence type="ECO:0000256" key="2">
    <source>
        <dbReference type="ARBA" id="ARBA00022825"/>
    </source>
</evidence>
<dbReference type="GO" id="GO:0006508">
    <property type="term" value="P:proteolysis"/>
    <property type="evidence" value="ECO:0007669"/>
    <property type="project" value="InterPro"/>
</dbReference>
<dbReference type="Gene3D" id="2.120.10.30">
    <property type="entry name" value="TolB, C-terminal domain"/>
    <property type="match status" value="2"/>
</dbReference>
<feature type="domain" description="Peptidase S9 prolyl oligopeptidase catalytic" evidence="4">
    <location>
        <begin position="489"/>
        <end position="698"/>
    </location>
</feature>
<dbReference type="PANTHER" id="PTHR42776">
    <property type="entry name" value="SERINE PEPTIDASE S9 FAMILY MEMBER"/>
    <property type="match status" value="1"/>
</dbReference>
<sequence>MTYFTTRRSTLALAIALVAPGLSAGAILANPAIAASASAPAASSETANVQINDLFALRRASDPQLSPDGTRVIFSVSQPVALGVPQSLIWIGDVAARTAKPWGGGEGVRGGSARWSPDGTRIAYRGRSGDKSGILVANADGSNPQMIAELRGTNELLPGSDDDFLWSPDGKRIAFVSAVDGPEPSMDGDPMVITRYGYRPMNGYPKRFVDNRRLHLFVVDVASRDVKQITHGLRSEHSIDWSPDGRKLAFLSNYEPDPDMTFNYDISVVDVDSGAITRVTETKSAEYAPRWSPDGKTIAFLGLKRDKTSSETNMEDTHVWTIDVASGQRRELGAVIDNRQSRAAWSPDGRWIYFTVQARGNVGLYRLPAAGGGVERVGPPATMRADVGGFSLQKNGTIVAALATPGNLAELYTLKPNRTDPPVAITSLNANILAKRAVGEVSAFTFRSFDGREVEAFLTKPVGLDPWAAKKYPLIVMIHGGPHGQQGPTFNHKAQVYAARGWAALMVNYRGSTGYGQGFSDAITRDQNGGEAKDILAGLDAASAQNPWIDTDRLGIEGGSYGGQLTNWLITQTPRFKAAIPWAGISNLVSFNYTSSYHDYLEQEYGGKPHVDGIMDMLWERSPIRYVQNVKTPVMFGHGDRDFDVDPSEDDQFFIALRDVGVEAMMLRYPREGHGMRETQHIADFLQRSIDWYETHFSSEPRTTTVNTRMK</sequence>
<keyword evidence="2" id="KW-0645">Protease</keyword>
<keyword evidence="6" id="KW-1185">Reference proteome</keyword>
<dbReference type="PROSITE" id="PS51318">
    <property type="entry name" value="TAT"/>
    <property type="match status" value="1"/>
</dbReference>
<dbReference type="SUPFAM" id="SSF53474">
    <property type="entry name" value="alpha/beta-Hydrolases"/>
    <property type="match status" value="1"/>
</dbReference>
<keyword evidence="2" id="KW-0720">Serine protease</keyword>
<dbReference type="RefSeq" id="WP_172709672.1">
    <property type="nucleotide sequence ID" value="NZ_CP012199.1"/>
</dbReference>
<dbReference type="InterPro" id="IPR011042">
    <property type="entry name" value="6-blade_b-propeller_TolB-like"/>
</dbReference>
<dbReference type="InterPro" id="IPR006311">
    <property type="entry name" value="TAT_signal"/>
</dbReference>
<dbReference type="Pfam" id="PF00326">
    <property type="entry name" value="Peptidase_S9"/>
    <property type="match status" value="1"/>
</dbReference>
<dbReference type="InterPro" id="IPR011659">
    <property type="entry name" value="WD40"/>
</dbReference>
<dbReference type="GO" id="GO:0004252">
    <property type="term" value="F:serine-type endopeptidase activity"/>
    <property type="evidence" value="ECO:0007669"/>
    <property type="project" value="TreeGrafter"/>
</dbReference>
<dbReference type="EMBL" id="CP012199">
    <property type="protein sequence ID" value="AMG75940.1"/>
    <property type="molecule type" value="Genomic_DNA"/>
</dbReference>
<accession>A0AA86L5K1</accession>
<evidence type="ECO:0000313" key="5">
    <source>
        <dbReference type="EMBL" id="AMG75940.1"/>
    </source>
</evidence>
<dbReference type="InterPro" id="IPR029058">
    <property type="entry name" value="AB_hydrolase_fold"/>
</dbReference>
<dbReference type="SUPFAM" id="SSF82171">
    <property type="entry name" value="DPP6 N-terminal domain-like"/>
    <property type="match status" value="1"/>
</dbReference>
<protein>
    <submittedName>
        <fullName evidence="5">Peptidase S9, prolyl oligopeptidase active site region</fullName>
    </submittedName>
</protein>
<dbReference type="Gene3D" id="3.40.50.1820">
    <property type="entry name" value="alpha/beta hydrolase"/>
    <property type="match status" value="1"/>
</dbReference>